<dbReference type="STRING" id="1442371.A0A0D2K329"/>
<dbReference type="GeneID" id="27712717"/>
<name>A0A0D2K329_9EURO</name>
<dbReference type="AlphaFoldDB" id="A0A0D2K329"/>
<protein>
    <submittedName>
        <fullName evidence="1">Uncharacterized protein</fullName>
    </submittedName>
</protein>
<organism evidence="1 2">
    <name type="scientific">Fonsecaea multimorphosa CBS 102226</name>
    <dbReference type="NCBI Taxonomy" id="1442371"/>
    <lineage>
        <taxon>Eukaryota</taxon>
        <taxon>Fungi</taxon>
        <taxon>Dikarya</taxon>
        <taxon>Ascomycota</taxon>
        <taxon>Pezizomycotina</taxon>
        <taxon>Eurotiomycetes</taxon>
        <taxon>Chaetothyriomycetidae</taxon>
        <taxon>Chaetothyriales</taxon>
        <taxon>Herpotrichiellaceae</taxon>
        <taxon>Fonsecaea</taxon>
    </lineage>
</organism>
<dbReference type="Proteomes" id="UP000053411">
    <property type="component" value="Unassembled WGS sequence"/>
</dbReference>
<evidence type="ECO:0000313" key="1">
    <source>
        <dbReference type="EMBL" id="KIX97519.1"/>
    </source>
</evidence>
<keyword evidence="2" id="KW-1185">Reference proteome</keyword>
<accession>A0A0D2K329</accession>
<dbReference type="VEuPathDB" id="FungiDB:Z520_06971"/>
<proteinExistence type="predicted"/>
<dbReference type="EMBL" id="KN848074">
    <property type="protein sequence ID" value="KIX97519.1"/>
    <property type="molecule type" value="Genomic_DNA"/>
</dbReference>
<reference evidence="1 2" key="1">
    <citation type="submission" date="2015-01" db="EMBL/GenBank/DDBJ databases">
        <title>The Genome Sequence of Fonsecaea multimorphosa CBS 102226.</title>
        <authorList>
            <consortium name="The Broad Institute Genomics Platform"/>
            <person name="Cuomo C."/>
            <person name="de Hoog S."/>
            <person name="Gorbushina A."/>
            <person name="Stielow B."/>
            <person name="Teixiera M."/>
            <person name="Abouelleil A."/>
            <person name="Chapman S.B."/>
            <person name="Priest M."/>
            <person name="Young S.K."/>
            <person name="Wortman J."/>
            <person name="Nusbaum C."/>
            <person name="Birren B."/>
        </authorList>
    </citation>
    <scope>NUCLEOTIDE SEQUENCE [LARGE SCALE GENOMIC DNA]</scope>
    <source>
        <strain evidence="1 2">CBS 102226</strain>
    </source>
</reference>
<gene>
    <name evidence="1" type="ORF">Z520_06971</name>
</gene>
<dbReference type="OrthoDB" id="4363080at2759"/>
<evidence type="ECO:0000313" key="2">
    <source>
        <dbReference type="Proteomes" id="UP000053411"/>
    </source>
</evidence>
<sequence>MANGTDCGRVSTPPQGVNQPCAADHAYHKQTLTAGERAGLLSSPHIQIKPELQAVLDWLRNAHSRDSFDKDAVDRVEFPLPVDQYEQFKELEEVNGCDFAYRKHDFDPDAEILAIRMQGLKHELIAEDVKALLGRFIAESQKHADPSVAAFASSLRALGSSDLKYPSMICGHPIVRNPDFSFRSKENIVFPVVVGEVAISQSTQDLQSKTKGYIQGTLGRIRTVLCIDVDYPGKKGARFSVWRAKFDKTGKFQGVECDDTVEIRSKDGVKNPDGKVGLVLSLEDFCPARGVTDIAPLKSVTMTLSTNDLYDIIEAAEADQQQAKQGEEAELKAVVEEFKDFKARKHWQAP</sequence>
<dbReference type="RefSeq" id="XP_016631642.1">
    <property type="nucleotide sequence ID" value="XM_016777471.1"/>
</dbReference>